<dbReference type="PANTHER" id="PTHR43390:SF1">
    <property type="entry name" value="CHLOROPLAST PROCESSING PEPTIDASE"/>
    <property type="match status" value="1"/>
</dbReference>
<evidence type="ECO:0000256" key="4">
    <source>
        <dbReference type="SAM" id="MobiDB-lite"/>
    </source>
</evidence>
<comment type="catalytic activity">
    <reaction evidence="3">
        <text>Cleavage of hydrophobic, N-terminal signal or leader sequences from secreted and periplasmic proteins.</text>
        <dbReference type="EC" id="3.4.21.89"/>
    </reaction>
</comment>
<feature type="compositionally biased region" description="Basic and acidic residues" evidence="4">
    <location>
        <begin position="11"/>
        <end position="28"/>
    </location>
</feature>
<evidence type="ECO:0000259" key="5">
    <source>
        <dbReference type="Pfam" id="PF10502"/>
    </source>
</evidence>
<dbReference type="InterPro" id="IPR019533">
    <property type="entry name" value="Peptidase_S26"/>
</dbReference>
<evidence type="ECO:0000256" key="2">
    <source>
        <dbReference type="ARBA" id="ARBA00009370"/>
    </source>
</evidence>
<dbReference type="NCBIfam" id="TIGR02227">
    <property type="entry name" value="sigpep_I_bact"/>
    <property type="match status" value="1"/>
</dbReference>
<dbReference type="Proteomes" id="UP001595955">
    <property type="component" value="Unassembled WGS sequence"/>
</dbReference>
<dbReference type="EC" id="3.4.21.89" evidence="3"/>
<proteinExistence type="inferred from homology"/>
<keyword evidence="3" id="KW-0812">Transmembrane</keyword>
<dbReference type="PANTHER" id="PTHR43390">
    <property type="entry name" value="SIGNAL PEPTIDASE I"/>
    <property type="match status" value="1"/>
</dbReference>
<keyword evidence="3 6" id="KW-0378">Hydrolase</keyword>
<comment type="subcellular location">
    <subcellularLocation>
        <location evidence="1">Cell membrane</location>
        <topology evidence="1">Single-pass type II membrane protein</topology>
    </subcellularLocation>
    <subcellularLocation>
        <location evidence="3">Membrane</location>
        <topology evidence="3">Single-pass type II membrane protein</topology>
    </subcellularLocation>
</comment>
<reference evidence="7" key="1">
    <citation type="journal article" date="2019" name="Int. J. Syst. Evol. Microbiol.">
        <title>The Global Catalogue of Microorganisms (GCM) 10K type strain sequencing project: providing services to taxonomists for standard genome sequencing and annotation.</title>
        <authorList>
            <consortium name="The Broad Institute Genomics Platform"/>
            <consortium name="The Broad Institute Genome Sequencing Center for Infectious Disease"/>
            <person name="Wu L."/>
            <person name="Ma J."/>
        </authorList>
    </citation>
    <scope>NUCLEOTIDE SEQUENCE [LARGE SCALE GENOMIC DNA]</scope>
    <source>
        <strain evidence="7">JCM 3369</strain>
    </source>
</reference>
<dbReference type="InterPro" id="IPR036286">
    <property type="entry name" value="LexA/Signal_pep-like_sf"/>
</dbReference>
<sequence length="257" mass="27244">MNDSDDSTAATRDDAGPQHLKAEGRHAETAPAPHRSKPRGLIREAAVVLASALVLSILIKTFLVQAFFIPSGSMEDTLAVGDRVLVSKLAPGPLDVHRGDIVVFVDPGGWLGDEAPDTRSAFQKGLEEALTFIGLLPHNAGEHLIKRVIGVGGDTVECCSDDGRVMVNGEPIDEPYLRPGVDPSAQEFVAEVPEGHVWLMGDNRSNSQDSRAHPGSPGGGAVPLSNVVGTAFVVLWPVESWGLLRNPGDTFEDVPEP</sequence>
<evidence type="ECO:0000313" key="6">
    <source>
        <dbReference type="EMBL" id="MFC4556111.1"/>
    </source>
</evidence>
<comment type="similarity">
    <text evidence="2 3">Belongs to the peptidase S26 family.</text>
</comment>
<feature type="domain" description="Peptidase S26" evidence="5">
    <location>
        <begin position="43"/>
        <end position="236"/>
    </location>
</feature>
<protein>
    <recommendedName>
        <fullName evidence="3">Signal peptidase I</fullName>
        <ecNumber evidence="3">3.4.21.89</ecNumber>
    </recommendedName>
</protein>
<keyword evidence="3" id="KW-0472">Membrane</keyword>
<feature type="region of interest" description="Disordered" evidence="4">
    <location>
        <begin position="200"/>
        <end position="220"/>
    </location>
</feature>
<feature type="transmembrane region" description="Helical" evidence="3">
    <location>
        <begin position="45"/>
        <end position="68"/>
    </location>
</feature>
<organism evidence="6 7">
    <name type="scientific">Georgenia faecalis</name>
    <dbReference type="NCBI Taxonomy" id="2483799"/>
    <lineage>
        <taxon>Bacteria</taxon>
        <taxon>Bacillati</taxon>
        <taxon>Actinomycetota</taxon>
        <taxon>Actinomycetes</taxon>
        <taxon>Micrococcales</taxon>
        <taxon>Bogoriellaceae</taxon>
        <taxon>Georgenia</taxon>
    </lineage>
</organism>
<dbReference type="SUPFAM" id="SSF51306">
    <property type="entry name" value="LexA/Signal peptidase"/>
    <property type="match status" value="1"/>
</dbReference>
<keyword evidence="3" id="KW-1133">Transmembrane helix</keyword>
<dbReference type="EMBL" id="JBHSGF010000009">
    <property type="protein sequence ID" value="MFC4556111.1"/>
    <property type="molecule type" value="Genomic_DNA"/>
</dbReference>
<dbReference type="GO" id="GO:0009003">
    <property type="term" value="F:signal peptidase activity"/>
    <property type="evidence" value="ECO:0007669"/>
    <property type="project" value="UniProtKB-EC"/>
</dbReference>
<gene>
    <name evidence="6" type="primary">lepB</name>
    <name evidence="6" type="ORF">ACFO3F_12700</name>
</gene>
<evidence type="ECO:0000256" key="1">
    <source>
        <dbReference type="ARBA" id="ARBA00004401"/>
    </source>
</evidence>
<evidence type="ECO:0000256" key="3">
    <source>
        <dbReference type="RuleBase" id="RU362042"/>
    </source>
</evidence>
<dbReference type="RefSeq" id="WP_122824564.1">
    <property type="nucleotide sequence ID" value="NZ_CP033325.1"/>
</dbReference>
<keyword evidence="7" id="KW-1185">Reference proteome</keyword>
<dbReference type="InterPro" id="IPR000223">
    <property type="entry name" value="Pept_S26A_signal_pept_1"/>
</dbReference>
<dbReference type="Pfam" id="PF10502">
    <property type="entry name" value="Peptidase_S26"/>
    <property type="match status" value="1"/>
</dbReference>
<dbReference type="Gene3D" id="2.10.109.10">
    <property type="entry name" value="Umud Fragment, subunit A"/>
    <property type="match status" value="1"/>
</dbReference>
<dbReference type="CDD" id="cd06530">
    <property type="entry name" value="S26_SPase_I"/>
    <property type="match status" value="1"/>
</dbReference>
<comment type="caution">
    <text evidence="6">The sequence shown here is derived from an EMBL/GenBank/DDBJ whole genome shotgun (WGS) entry which is preliminary data.</text>
</comment>
<keyword evidence="3" id="KW-0645">Protease</keyword>
<dbReference type="PRINTS" id="PR00727">
    <property type="entry name" value="LEADERPTASE"/>
</dbReference>
<name>A0ABV9DBD6_9MICO</name>
<evidence type="ECO:0000313" key="7">
    <source>
        <dbReference type="Proteomes" id="UP001595955"/>
    </source>
</evidence>
<feature type="region of interest" description="Disordered" evidence="4">
    <location>
        <begin position="1"/>
        <end position="37"/>
    </location>
</feature>
<accession>A0ABV9DBD6</accession>